<gene>
    <name evidence="3" type="ORF">METZ01_LOCUS164139</name>
</gene>
<dbReference type="AlphaFoldDB" id="A0A382BBW4"/>
<dbReference type="InterPro" id="IPR050546">
    <property type="entry name" value="Glycosyl_Hydrlase_16"/>
</dbReference>
<dbReference type="Pfam" id="PF26113">
    <property type="entry name" value="GH16_XgeA"/>
    <property type="match status" value="1"/>
</dbReference>
<dbReference type="EMBL" id="UINC01029108">
    <property type="protein sequence ID" value="SVB11285.1"/>
    <property type="molecule type" value="Genomic_DNA"/>
</dbReference>
<dbReference type="GO" id="GO:0004553">
    <property type="term" value="F:hydrolase activity, hydrolyzing O-glycosyl compounds"/>
    <property type="evidence" value="ECO:0007669"/>
    <property type="project" value="InterPro"/>
</dbReference>
<sequence length="596" mass="66697">MKKYLFIVLLFEVCFPQLDPGEIIWEENFDNLNNWIIETGNGSWGWGNGELQYYKSENIEIVEVPDEVGNNAVQVTAKQESGTGITDQWGNPLNYTSGRMNTKSKISVKYGIIETRVLIPDISIGGWPAVWLLGLSNLSWPRSGEIDIMEMGQRQSFRDLHDEHNGGNGLNNSTVNQVVGANAIFYADEALVPDNPTGATSISWDPDNDYCRPYYNYDNLTDRFIKYRLYWNPDSILFSVIDNEIEIFLYADVFSVDSVSDEFNSPFYFVTNLAIGGNFTDAYSLGDPSSGSQISMPFPAKMLIDYIKVMKWNEYGEVNEGPPEFQGGDFGLFTDLTSTDNGLTPGLDAEIYVWEGTLTEGNIEPYEGDNGISWSTTGLGWFGAGIMSMQPVNLLNFSEGHLNFSIKIPTNISFQIGIIDSWGNQSYVDFPSNQTTYGLVRDGNWGQASIPVEDIRGEFIDLRMLSYEFVILEVNGASCQFGLDDIYWSGGGEVLAISNFNTSLDRFVLKDNYPNPFNPVTNLHYDLIEDTFVKITVYDMLGNVVNNLVNENQTSGFKSAQWNATNKEGQSVSAGVYLYTIEAGDYSQTKKMVLLK</sequence>
<protein>
    <recommendedName>
        <fullName evidence="2">GH16 domain-containing protein</fullName>
    </recommendedName>
</protein>
<dbReference type="PANTHER" id="PTHR10963:SF55">
    <property type="entry name" value="GLYCOSIDE HYDROLASE FAMILY 16 PROTEIN"/>
    <property type="match status" value="1"/>
</dbReference>
<dbReference type="Pfam" id="PF18962">
    <property type="entry name" value="Por_Secre_tail"/>
    <property type="match status" value="1"/>
</dbReference>
<dbReference type="Gene3D" id="2.60.40.4070">
    <property type="match status" value="1"/>
</dbReference>
<dbReference type="Gene3D" id="2.60.120.200">
    <property type="match status" value="1"/>
</dbReference>
<dbReference type="GO" id="GO:0005975">
    <property type="term" value="P:carbohydrate metabolic process"/>
    <property type="evidence" value="ECO:0007669"/>
    <property type="project" value="InterPro"/>
</dbReference>
<reference evidence="3" key="1">
    <citation type="submission" date="2018-05" db="EMBL/GenBank/DDBJ databases">
        <authorList>
            <person name="Lanie J.A."/>
            <person name="Ng W.-L."/>
            <person name="Kazmierczak K.M."/>
            <person name="Andrzejewski T.M."/>
            <person name="Davidsen T.M."/>
            <person name="Wayne K.J."/>
            <person name="Tettelin H."/>
            <person name="Glass J.I."/>
            <person name="Rusch D."/>
            <person name="Podicherti R."/>
            <person name="Tsui H.-C.T."/>
            <person name="Winkler M.E."/>
        </authorList>
    </citation>
    <scope>NUCLEOTIDE SEQUENCE</scope>
</reference>
<accession>A0A382BBW4</accession>
<dbReference type="InterPro" id="IPR013320">
    <property type="entry name" value="ConA-like_dom_sf"/>
</dbReference>
<evidence type="ECO:0000313" key="3">
    <source>
        <dbReference type="EMBL" id="SVB11285.1"/>
    </source>
</evidence>
<name>A0A382BBW4_9ZZZZ</name>
<organism evidence="3">
    <name type="scientific">marine metagenome</name>
    <dbReference type="NCBI Taxonomy" id="408172"/>
    <lineage>
        <taxon>unclassified sequences</taxon>
        <taxon>metagenomes</taxon>
        <taxon>ecological metagenomes</taxon>
    </lineage>
</organism>
<dbReference type="PANTHER" id="PTHR10963">
    <property type="entry name" value="GLYCOSYL HYDROLASE-RELATED"/>
    <property type="match status" value="1"/>
</dbReference>
<evidence type="ECO:0000259" key="2">
    <source>
        <dbReference type="PROSITE" id="PS51762"/>
    </source>
</evidence>
<dbReference type="NCBIfam" id="TIGR04183">
    <property type="entry name" value="Por_Secre_tail"/>
    <property type="match status" value="1"/>
</dbReference>
<dbReference type="SUPFAM" id="SSF49899">
    <property type="entry name" value="Concanavalin A-like lectins/glucanases"/>
    <property type="match status" value="1"/>
</dbReference>
<feature type="domain" description="GH16" evidence="2">
    <location>
        <begin position="18"/>
        <end position="315"/>
    </location>
</feature>
<dbReference type="InterPro" id="IPR000757">
    <property type="entry name" value="Beta-glucanase-like"/>
</dbReference>
<comment type="similarity">
    <text evidence="1">Belongs to the glycosyl hydrolase 16 family.</text>
</comment>
<proteinExistence type="inferred from homology"/>
<dbReference type="CDD" id="cd08023">
    <property type="entry name" value="GH16_laminarinase_like"/>
    <property type="match status" value="1"/>
</dbReference>
<evidence type="ECO:0000256" key="1">
    <source>
        <dbReference type="ARBA" id="ARBA00006865"/>
    </source>
</evidence>
<dbReference type="InterPro" id="IPR026444">
    <property type="entry name" value="Secre_tail"/>
</dbReference>
<dbReference type="PROSITE" id="PS51762">
    <property type="entry name" value="GH16_2"/>
    <property type="match status" value="1"/>
</dbReference>